<evidence type="ECO:0000256" key="8">
    <source>
        <dbReference type="PROSITE-ProRule" id="PRU00464"/>
    </source>
</evidence>
<dbReference type="GO" id="GO:0046872">
    <property type="term" value="F:metal ion binding"/>
    <property type="evidence" value="ECO:0007669"/>
    <property type="project" value="UniProtKB-KW"/>
</dbReference>
<keyword evidence="5" id="KW-0547">Nucleotide-binding</keyword>
<dbReference type="Pfam" id="PF01351">
    <property type="entry name" value="RNase_HII"/>
    <property type="match status" value="1"/>
</dbReference>
<comment type="caution">
    <text evidence="13">The sequence shown here is derived from an EMBL/GenBank/DDBJ whole genome shotgun (WGS) entry which is preliminary data.</text>
</comment>
<protein>
    <recommendedName>
        <fullName evidence="10">Ribonuclease</fullName>
        <ecNumber evidence="10">3.1.26.4</ecNumber>
    </recommendedName>
</protein>
<dbReference type="GO" id="GO:0000166">
    <property type="term" value="F:nucleotide binding"/>
    <property type="evidence" value="ECO:0007669"/>
    <property type="project" value="UniProtKB-KW"/>
</dbReference>
<dbReference type="PROSITE" id="PS51975">
    <property type="entry name" value="RNASE_H_2"/>
    <property type="match status" value="1"/>
</dbReference>
<evidence type="ECO:0000256" key="6">
    <source>
        <dbReference type="PIRSR" id="PIRSR639383-1"/>
    </source>
</evidence>
<dbReference type="AlphaFoldDB" id="A0A257LWN7"/>
<evidence type="ECO:0000256" key="3">
    <source>
        <dbReference type="ARBA" id="ARBA00008378"/>
    </source>
</evidence>
<proteinExistence type="inferred from homology"/>
<feature type="short sequence motif" description="Histidine triad motif" evidence="8">
    <location>
        <begin position="323"/>
        <end position="327"/>
    </location>
</feature>
<feature type="domain" description="HIT" evidence="11">
    <location>
        <begin position="230"/>
        <end position="338"/>
    </location>
</feature>
<feature type="domain" description="RNase H type-2" evidence="12">
    <location>
        <begin position="1"/>
        <end position="210"/>
    </location>
</feature>
<evidence type="ECO:0000259" key="11">
    <source>
        <dbReference type="PROSITE" id="PS51084"/>
    </source>
</evidence>
<evidence type="ECO:0000256" key="9">
    <source>
        <dbReference type="PROSITE-ProRule" id="PRU01319"/>
    </source>
</evidence>
<feature type="binding site" evidence="7">
    <location>
        <begin position="317"/>
        <end position="321"/>
    </location>
    <ligand>
        <name>substrate</name>
    </ligand>
</feature>
<dbReference type="EMBL" id="NMUJ01000007">
    <property type="protein sequence ID" value="OYV03376.1"/>
    <property type="molecule type" value="Genomic_DNA"/>
</dbReference>
<dbReference type="InterPro" id="IPR004641">
    <property type="entry name" value="RNase_HIII"/>
</dbReference>
<keyword evidence="9 10" id="KW-0378">Hydrolase</keyword>
<dbReference type="CDD" id="cd01275">
    <property type="entry name" value="FHIT"/>
    <property type="match status" value="1"/>
</dbReference>
<dbReference type="SUPFAM" id="SSF54197">
    <property type="entry name" value="HIT-like"/>
    <property type="match status" value="1"/>
</dbReference>
<name>A0A257LWN7_UNCW3</name>
<organism evidence="13 14">
    <name type="scientific">candidate division WOR-3 bacterium 4484_18</name>
    <dbReference type="NCBI Taxonomy" id="2020626"/>
    <lineage>
        <taxon>Bacteria</taxon>
        <taxon>Bacteria division WOR-3</taxon>
    </lineage>
</organism>
<evidence type="ECO:0000313" key="13">
    <source>
        <dbReference type="EMBL" id="OYV03376.1"/>
    </source>
</evidence>
<dbReference type="InterPro" id="IPR039383">
    <property type="entry name" value="FHIT"/>
</dbReference>
<gene>
    <name evidence="13" type="primary">rnhC</name>
    <name evidence="13" type="ORF">CGW93_00965</name>
</gene>
<accession>A0A257LWN7</accession>
<feature type="binding site" evidence="9">
    <location>
        <position position="8"/>
    </location>
    <ligand>
        <name>a divalent metal cation</name>
        <dbReference type="ChEBI" id="CHEBI:60240"/>
    </ligand>
</feature>
<feature type="binding site" evidence="9">
    <location>
        <position position="7"/>
    </location>
    <ligand>
        <name>a divalent metal cation</name>
        <dbReference type="ChEBI" id="CHEBI:60240"/>
    </ligand>
</feature>
<dbReference type="NCBIfam" id="TIGR00716">
    <property type="entry name" value="rnhC"/>
    <property type="match status" value="1"/>
</dbReference>
<keyword evidence="9" id="KW-0479">Metal-binding</keyword>
<feature type="binding site" evidence="9">
    <location>
        <position position="110"/>
    </location>
    <ligand>
        <name>a divalent metal cation</name>
        <dbReference type="ChEBI" id="CHEBI:60240"/>
    </ligand>
</feature>
<dbReference type="Proteomes" id="UP000216312">
    <property type="component" value="Unassembled WGS sequence"/>
</dbReference>
<dbReference type="Pfam" id="PF01230">
    <property type="entry name" value="HIT"/>
    <property type="match status" value="1"/>
</dbReference>
<dbReference type="Gene3D" id="3.30.428.10">
    <property type="entry name" value="HIT-like"/>
    <property type="match status" value="1"/>
</dbReference>
<dbReference type="EC" id="3.1.26.4" evidence="10"/>
<comment type="cofactor">
    <cofactor evidence="9">
        <name>Mn(2+)</name>
        <dbReference type="ChEBI" id="CHEBI:29035"/>
    </cofactor>
    <cofactor evidence="9">
        <name>Mg(2+)</name>
        <dbReference type="ChEBI" id="CHEBI:18420"/>
    </cofactor>
    <text evidence="9">Manganese or magnesium. Binds 1 divalent metal ion per monomer in the absence of substrate. May bind a second metal ion after substrate binding.</text>
</comment>
<feature type="binding site" evidence="7">
    <location>
        <position position="255"/>
    </location>
    <ligand>
        <name>substrate</name>
    </ligand>
</feature>
<keyword evidence="4" id="KW-0963">Cytoplasm</keyword>
<evidence type="ECO:0000256" key="1">
    <source>
        <dbReference type="ARBA" id="ARBA00001946"/>
    </source>
</evidence>
<keyword evidence="9 10" id="KW-0255">Endonuclease</keyword>
<comment type="subcellular location">
    <subcellularLocation>
        <location evidence="2">Cytoplasm</location>
    </subcellularLocation>
</comment>
<comment type="function">
    <text evidence="10">Endonuclease that specifically degrades the RNA of RNA-DNA hybrids.</text>
</comment>
<dbReference type="SUPFAM" id="SSF53098">
    <property type="entry name" value="Ribonuclease H-like"/>
    <property type="match status" value="1"/>
</dbReference>
<comment type="catalytic activity">
    <reaction evidence="9 10">
        <text>Endonucleolytic cleavage to 5'-phosphomonoester.</text>
        <dbReference type="EC" id="3.1.26.4"/>
    </reaction>
</comment>
<dbReference type="GO" id="GO:0006401">
    <property type="term" value="P:RNA catabolic process"/>
    <property type="evidence" value="ECO:0007669"/>
    <property type="project" value="UniProtKB-UniRule"/>
</dbReference>
<sequence>MRWIGSDEAGKGDYFGGLAVAAVFLDDEKLPELEKLPIKESKKVTDAQAIYLSEEIKNLCVHEICYLAPTEYNKLYSRTPNLNHILAWLHSRVVMKLLNSVGSCDRIVIDQFADPDFIKTYFPKEVPLVIHPHGEEELAVMLASLLARATFLEQLNKLSESEGVVLPKGASTEVELVGKEFVLTKGEHALGRVAKLHFKTTEKLLTTAPHRLWAPWRVEYITGPRKGGCIFCEALKNMGKSYVLYCSEWAFVVMNIFPYNNGHLMVAPTRHIGELRELTTEELVEVGRLVQASVEILRKVMHPHGFNIGINVGKVAGAGVVDHIHVHIVPRWLGDTNFMPVIGDTKVVSAALDKIYGMLKPEFDKLKL</sequence>
<evidence type="ECO:0000259" key="12">
    <source>
        <dbReference type="PROSITE" id="PS51975"/>
    </source>
</evidence>
<dbReference type="PANTHER" id="PTHR42997">
    <property type="entry name" value="HIT FAMILY HYDROLASE"/>
    <property type="match status" value="1"/>
</dbReference>
<dbReference type="InterPro" id="IPR024567">
    <property type="entry name" value="RNase_HII/HIII_dom"/>
</dbReference>
<evidence type="ECO:0000313" key="14">
    <source>
        <dbReference type="Proteomes" id="UP000216312"/>
    </source>
</evidence>
<reference evidence="14" key="1">
    <citation type="submission" date="2017-07" db="EMBL/GenBank/DDBJ databases">
        <title>Novel pathways for hydrocarbon cycling and metabolic interdependencies in hydrothermal sediment communities.</title>
        <authorList>
            <person name="Dombrowski N."/>
            <person name="Seitz K."/>
            <person name="Teske A."/>
            <person name="Baker B."/>
        </authorList>
    </citation>
    <scope>NUCLEOTIDE SEQUENCE [LARGE SCALE GENOMIC DNA]</scope>
</reference>
<dbReference type="InterPro" id="IPR036265">
    <property type="entry name" value="HIT-like_sf"/>
</dbReference>
<feature type="active site" description="Tele-AMP-histidine intermediate" evidence="6">
    <location>
        <position position="325"/>
    </location>
</feature>
<feature type="binding site" evidence="7">
    <location>
        <position position="327"/>
    </location>
    <ligand>
        <name>substrate</name>
    </ligand>
</feature>
<dbReference type="InterPro" id="IPR036397">
    <property type="entry name" value="RNaseH_sf"/>
</dbReference>
<keyword evidence="9 10" id="KW-0540">Nuclease</keyword>
<evidence type="ECO:0000256" key="10">
    <source>
        <dbReference type="RuleBase" id="RU003515"/>
    </source>
</evidence>
<comment type="cofactor">
    <cofactor evidence="1">
        <name>Mg(2+)</name>
        <dbReference type="ChEBI" id="CHEBI:18420"/>
    </cofactor>
</comment>
<dbReference type="GO" id="GO:0004523">
    <property type="term" value="F:RNA-DNA hybrid ribonuclease activity"/>
    <property type="evidence" value="ECO:0007669"/>
    <property type="project" value="UniProtKB-UniRule"/>
</dbReference>
<dbReference type="GO" id="GO:0005737">
    <property type="term" value="C:cytoplasm"/>
    <property type="evidence" value="ECO:0007669"/>
    <property type="project" value="UniProtKB-SubCell"/>
</dbReference>
<dbReference type="InterPro" id="IPR012337">
    <property type="entry name" value="RNaseH-like_sf"/>
</dbReference>
<comment type="similarity">
    <text evidence="3">Belongs to the RNase HII family. RnhC subfamily.</text>
</comment>
<evidence type="ECO:0000256" key="7">
    <source>
        <dbReference type="PIRSR" id="PIRSR639383-2"/>
    </source>
</evidence>
<dbReference type="PROSITE" id="PS51084">
    <property type="entry name" value="HIT_2"/>
    <property type="match status" value="1"/>
</dbReference>
<dbReference type="PANTHER" id="PTHR42997:SF1">
    <property type="entry name" value="AP-4-A PHOSPHORYLASE"/>
    <property type="match status" value="1"/>
</dbReference>
<evidence type="ECO:0000256" key="5">
    <source>
        <dbReference type="ARBA" id="ARBA00022741"/>
    </source>
</evidence>
<dbReference type="CDD" id="cd06590">
    <property type="entry name" value="RNase_HII_bacteria_HIII_like"/>
    <property type="match status" value="1"/>
</dbReference>
<dbReference type="InterPro" id="IPR052908">
    <property type="entry name" value="AP-4-A_phosphorylase"/>
</dbReference>
<evidence type="ECO:0000256" key="2">
    <source>
        <dbReference type="ARBA" id="ARBA00004496"/>
    </source>
</evidence>
<dbReference type="InterPro" id="IPR011146">
    <property type="entry name" value="HIT-like"/>
</dbReference>
<dbReference type="GO" id="GO:0003723">
    <property type="term" value="F:RNA binding"/>
    <property type="evidence" value="ECO:0007669"/>
    <property type="project" value="UniProtKB-UniRule"/>
</dbReference>
<dbReference type="Gene3D" id="3.30.420.10">
    <property type="entry name" value="Ribonuclease H-like superfamily/Ribonuclease H"/>
    <property type="match status" value="1"/>
</dbReference>
<evidence type="ECO:0000256" key="4">
    <source>
        <dbReference type="ARBA" id="ARBA00022490"/>
    </source>
</evidence>